<feature type="region of interest" description="Disordered" evidence="6">
    <location>
        <begin position="954"/>
        <end position="1076"/>
    </location>
</feature>
<feature type="compositionally biased region" description="Basic and acidic residues" evidence="6">
    <location>
        <begin position="1585"/>
        <end position="1596"/>
    </location>
</feature>
<dbReference type="PROSITE" id="PS51192">
    <property type="entry name" value="HELICASE_ATP_BIND_1"/>
    <property type="match status" value="1"/>
</dbReference>
<evidence type="ECO:0000256" key="5">
    <source>
        <dbReference type="SAM" id="Coils"/>
    </source>
</evidence>
<dbReference type="SUPFAM" id="SSF158702">
    <property type="entry name" value="Sec63 N-terminal domain-like"/>
    <property type="match status" value="1"/>
</dbReference>
<dbReference type="InterPro" id="IPR001650">
    <property type="entry name" value="Helicase_C-like"/>
</dbReference>
<feature type="compositionally biased region" description="Basic and acidic residues" evidence="6">
    <location>
        <begin position="1679"/>
        <end position="1691"/>
    </location>
</feature>
<feature type="compositionally biased region" description="Basic and acidic residues" evidence="6">
    <location>
        <begin position="1022"/>
        <end position="1044"/>
    </location>
</feature>
<evidence type="ECO:0000256" key="3">
    <source>
        <dbReference type="ARBA" id="ARBA00022806"/>
    </source>
</evidence>
<dbReference type="Pfam" id="PF00270">
    <property type="entry name" value="DEAD"/>
    <property type="match status" value="1"/>
</dbReference>
<reference evidence="9 10" key="1">
    <citation type="submission" date="2017-09" db="EMBL/GenBank/DDBJ databases">
        <title>Genome sequencing of Besnoitia besnoiti strain Bb-Ger1.</title>
        <authorList>
            <person name="Schares G."/>
            <person name="Venepally P."/>
            <person name="Lorenzi H.A."/>
        </authorList>
    </citation>
    <scope>NUCLEOTIDE SEQUENCE [LARGE SCALE GENOMIC DNA]</scope>
    <source>
        <strain evidence="9 10">Bb-Ger1</strain>
    </source>
</reference>
<feature type="compositionally biased region" description="Basic and acidic residues" evidence="6">
    <location>
        <begin position="74"/>
        <end position="91"/>
    </location>
</feature>
<dbReference type="InterPro" id="IPR011545">
    <property type="entry name" value="DEAD/DEAH_box_helicase_dom"/>
</dbReference>
<dbReference type="GO" id="GO:0003676">
    <property type="term" value="F:nucleic acid binding"/>
    <property type="evidence" value="ECO:0007669"/>
    <property type="project" value="InterPro"/>
</dbReference>
<feature type="compositionally biased region" description="Pro residues" evidence="6">
    <location>
        <begin position="801"/>
        <end position="823"/>
    </location>
</feature>
<feature type="compositionally biased region" description="Low complexity" evidence="6">
    <location>
        <begin position="1940"/>
        <end position="1976"/>
    </location>
</feature>
<feature type="region of interest" description="Disordered" evidence="6">
    <location>
        <begin position="627"/>
        <end position="647"/>
    </location>
</feature>
<feature type="region of interest" description="Disordered" evidence="6">
    <location>
        <begin position="1482"/>
        <end position="1509"/>
    </location>
</feature>
<gene>
    <name evidence="9" type="ORF">BESB_082850</name>
</gene>
<dbReference type="InterPro" id="IPR050474">
    <property type="entry name" value="Hel308_SKI2-like"/>
</dbReference>
<feature type="domain" description="Helicase ATP-binding" evidence="7">
    <location>
        <begin position="489"/>
        <end position="727"/>
    </location>
</feature>
<feature type="region of interest" description="Disordered" evidence="6">
    <location>
        <begin position="402"/>
        <end position="448"/>
    </location>
</feature>
<dbReference type="OrthoDB" id="2320933at2759"/>
<evidence type="ECO:0000313" key="9">
    <source>
        <dbReference type="EMBL" id="PFH33086.1"/>
    </source>
</evidence>
<feature type="region of interest" description="Disordered" evidence="6">
    <location>
        <begin position="1806"/>
        <end position="1882"/>
    </location>
</feature>
<feature type="compositionally biased region" description="Basic and acidic residues" evidence="6">
    <location>
        <begin position="471"/>
        <end position="489"/>
    </location>
</feature>
<feature type="region of interest" description="Disordered" evidence="6">
    <location>
        <begin position="2008"/>
        <end position="2045"/>
    </location>
</feature>
<feature type="compositionally biased region" description="Pro residues" evidence="6">
    <location>
        <begin position="1836"/>
        <end position="1849"/>
    </location>
</feature>
<feature type="region of interest" description="Disordered" evidence="6">
    <location>
        <begin position="1771"/>
        <end position="1790"/>
    </location>
</feature>
<feature type="compositionally biased region" description="Polar residues" evidence="6">
    <location>
        <begin position="1"/>
        <end position="11"/>
    </location>
</feature>
<dbReference type="KEGG" id="bbes:BESB_082850"/>
<feature type="compositionally biased region" description="Low complexity" evidence="6">
    <location>
        <begin position="19"/>
        <end position="33"/>
    </location>
</feature>
<keyword evidence="5" id="KW-0175">Coiled coil</keyword>
<feature type="compositionally biased region" description="Basic and acidic residues" evidence="6">
    <location>
        <begin position="2230"/>
        <end position="2255"/>
    </location>
</feature>
<organism evidence="9 10">
    <name type="scientific">Besnoitia besnoiti</name>
    <name type="common">Apicomplexan protozoan</name>
    <dbReference type="NCBI Taxonomy" id="94643"/>
    <lineage>
        <taxon>Eukaryota</taxon>
        <taxon>Sar</taxon>
        <taxon>Alveolata</taxon>
        <taxon>Apicomplexa</taxon>
        <taxon>Conoidasida</taxon>
        <taxon>Coccidia</taxon>
        <taxon>Eucoccidiorida</taxon>
        <taxon>Eimeriorina</taxon>
        <taxon>Sarcocystidae</taxon>
        <taxon>Besnoitia</taxon>
    </lineage>
</organism>
<dbReference type="Proteomes" id="UP000224006">
    <property type="component" value="Chromosome VIII"/>
</dbReference>
<evidence type="ECO:0000256" key="1">
    <source>
        <dbReference type="ARBA" id="ARBA00022741"/>
    </source>
</evidence>
<dbReference type="STRING" id="94643.A0A2A9MAX4"/>
<evidence type="ECO:0000256" key="4">
    <source>
        <dbReference type="ARBA" id="ARBA00022840"/>
    </source>
</evidence>
<dbReference type="Gene3D" id="3.40.50.300">
    <property type="entry name" value="P-loop containing nucleotide triphosphate hydrolases"/>
    <property type="match status" value="3"/>
</dbReference>
<dbReference type="PROSITE" id="PS51194">
    <property type="entry name" value="HELICASE_CTER"/>
    <property type="match status" value="1"/>
</dbReference>
<dbReference type="Gene3D" id="1.10.3380.20">
    <property type="match status" value="1"/>
</dbReference>
<feature type="compositionally biased region" description="Acidic residues" evidence="6">
    <location>
        <begin position="1012"/>
        <end position="1021"/>
    </location>
</feature>
<dbReference type="SMART" id="SM00490">
    <property type="entry name" value="HELICc"/>
    <property type="match status" value="1"/>
</dbReference>
<feature type="region of interest" description="Disordered" evidence="6">
    <location>
        <begin position="2173"/>
        <end position="2255"/>
    </location>
</feature>
<feature type="domain" description="Helicase C-terminal" evidence="8">
    <location>
        <begin position="1211"/>
        <end position="1374"/>
    </location>
</feature>
<feature type="compositionally biased region" description="Pro residues" evidence="6">
    <location>
        <begin position="314"/>
        <end position="324"/>
    </location>
</feature>
<feature type="compositionally biased region" description="Low complexity" evidence="6">
    <location>
        <begin position="1383"/>
        <end position="1399"/>
    </location>
</feature>
<accession>A0A2A9MAX4</accession>
<dbReference type="GO" id="GO:0016787">
    <property type="term" value="F:hydrolase activity"/>
    <property type="evidence" value="ECO:0007669"/>
    <property type="project" value="UniProtKB-KW"/>
</dbReference>
<dbReference type="GeneID" id="40313211"/>
<dbReference type="GO" id="GO:0004386">
    <property type="term" value="F:helicase activity"/>
    <property type="evidence" value="ECO:0007669"/>
    <property type="project" value="UniProtKB-KW"/>
</dbReference>
<feature type="compositionally biased region" description="Low complexity" evidence="6">
    <location>
        <begin position="1050"/>
        <end position="1061"/>
    </location>
</feature>
<keyword evidence="3" id="KW-0347">Helicase</keyword>
<evidence type="ECO:0000256" key="2">
    <source>
        <dbReference type="ARBA" id="ARBA00022801"/>
    </source>
</evidence>
<keyword evidence="1" id="KW-0547">Nucleotide-binding</keyword>
<dbReference type="SUPFAM" id="SSF52540">
    <property type="entry name" value="P-loop containing nucleoside triphosphate hydrolases"/>
    <property type="match status" value="2"/>
</dbReference>
<feature type="region of interest" description="Disordered" evidence="6">
    <location>
        <begin position="314"/>
        <end position="333"/>
    </location>
</feature>
<feature type="region of interest" description="Disordered" evidence="6">
    <location>
        <begin position="2727"/>
        <end position="2800"/>
    </location>
</feature>
<feature type="region of interest" description="Disordered" evidence="6">
    <location>
        <begin position="1383"/>
        <end position="1421"/>
    </location>
</feature>
<feature type="region of interest" description="Disordered" evidence="6">
    <location>
        <begin position="1"/>
        <end position="91"/>
    </location>
</feature>
<feature type="region of interest" description="Disordered" evidence="6">
    <location>
        <begin position="471"/>
        <end position="490"/>
    </location>
</feature>
<evidence type="ECO:0000256" key="6">
    <source>
        <dbReference type="SAM" id="MobiDB-lite"/>
    </source>
</evidence>
<dbReference type="Pfam" id="PF21099">
    <property type="entry name" value="POLQ_helical"/>
    <property type="match status" value="1"/>
</dbReference>
<feature type="region of interest" description="Disordered" evidence="6">
    <location>
        <begin position="796"/>
        <end position="827"/>
    </location>
</feature>
<feature type="compositionally biased region" description="Low complexity" evidence="6">
    <location>
        <begin position="2078"/>
        <end position="2112"/>
    </location>
</feature>
<feature type="compositionally biased region" description="Basic and acidic residues" evidence="6">
    <location>
        <begin position="954"/>
        <end position="969"/>
    </location>
</feature>
<dbReference type="GO" id="GO:0005524">
    <property type="term" value="F:ATP binding"/>
    <property type="evidence" value="ECO:0007669"/>
    <property type="project" value="UniProtKB-KW"/>
</dbReference>
<proteinExistence type="predicted"/>
<dbReference type="SMART" id="SM00487">
    <property type="entry name" value="DEXDc"/>
    <property type="match status" value="1"/>
</dbReference>
<comment type="caution">
    <text evidence="9">The sequence shown here is derived from an EMBL/GenBank/DDBJ whole genome shotgun (WGS) entry which is preliminary data.</text>
</comment>
<feature type="region of interest" description="Disordered" evidence="6">
    <location>
        <begin position="1574"/>
        <end position="1664"/>
    </location>
</feature>
<evidence type="ECO:0000259" key="7">
    <source>
        <dbReference type="PROSITE" id="PS51192"/>
    </source>
</evidence>
<feature type="compositionally biased region" description="Low complexity" evidence="6">
    <location>
        <begin position="235"/>
        <end position="252"/>
    </location>
</feature>
<evidence type="ECO:0000313" key="10">
    <source>
        <dbReference type="Proteomes" id="UP000224006"/>
    </source>
</evidence>
<dbReference type="InterPro" id="IPR014001">
    <property type="entry name" value="Helicase_ATP-bd"/>
</dbReference>
<dbReference type="InterPro" id="IPR027417">
    <property type="entry name" value="P-loop_NTPase"/>
</dbReference>
<feature type="compositionally biased region" description="Basic and acidic residues" evidence="6">
    <location>
        <begin position="1482"/>
        <end position="1500"/>
    </location>
</feature>
<feature type="region of interest" description="Disordered" evidence="6">
    <location>
        <begin position="2078"/>
        <end position="2131"/>
    </location>
</feature>
<feature type="region of interest" description="Disordered" evidence="6">
    <location>
        <begin position="2814"/>
        <end position="2904"/>
    </location>
</feature>
<sequence length="2904" mass="305075">MMAQDPSSSPLPLQAGAVAPASSFSSQASSSPFRLHRVSRTDAGSPDALSSPHRVTYPARLSAASPGKSAGPHAEFRRRQSRREADEREAARLQRQAVLRLLPRAEGRAASRGKRSGRARQIDVVRHARAEKEAAKKPKRRLAVWRSRPASWLLSASSTGGTPSASRELVYVSLSGVVIPKPLCFRVAAEEKRFFRARGISDRPDYSSALLHPETLPPFRERRLQALASSTEDNVVSASPRVPPLSSALSSASRSSSSSAGLSAGAGACDFATWCLPRSLIDALAARNIHALYPWQAECLSLALPFFGRSLAPPPPPSSAPAPVPSSASTPLGVASSAAPCDAVAARSSAASLRFAPMEAVAAEASEELGAQAKIAADRRTVDGATAEERRAEALLAGREDEASVLRRGEEEAHRRNARGGDEREGEGGGNKQRRSCPSSPSSCETVVADDEAGDACDAWRGDAHAEARGVEGGDARRFGGGRTREQSREGSLTGRSLIYCAPTSGGKSLVADLIMVLRCLFAGKRCLYIVPHVSLCREKTEFLHSILFPSLCLRVQAFNASAASASSWFAGIDIAVCTVEQANNIINRLLQHAAPIARAHRTALSRLLRGGEDALKLGGSDTDSAAEAQSLDAPSPAADRGEKPRGSRKLASLAGLLLEDIGVVVLDEFHTLGEKERGYLVELLLMKIMFLNLFLLQDIQVVAMSATLPCVHQLAQWLNADVFTTALRPLPLDYFLKCDGAVYRSAVTYPPSLSISPSVTTSPDSGSSSPRSSSSPARAAWSSSVCFHPEAAACTASSPPLSPRRSLPPPSRASFPTSPPVSMPSSSGLSSGSAAFFPPGSCSATAVARPLPLASPASSYSLSSSTSSSSDSSSSSASSSLCVASGPVLRPQLVRRLPETRHAISPLVLSSSAAASAALSQAVSFLLARGASVHTLTHEWVAQRALALLREHRRDKAQAERQKREKTDPAASRESMERGDADARAKGESAKDDPLRPPLSRQPLAKRGEDDAGEPDGEGDDPTKRARHGGDGAREELDRRGAAEGHPGACCQPPQEAQEPAQEENRASPMGTQSPSSLSSACAWCVSPSSPVSSRAAAASSWTSARAPAGAGRLLTDGEHLGYLVWEAVREEKSVILFCATKAWSAKSAGFLASRLPLYRLLAASKWLESPAAAARLEALSAGSSPLSASRSSRVSSAETLAGASSSAERLEELLVFAPSLFVAPALQEGREELIHLLRQAGGGRVCEVQERAVRQGVAYHHAGLDGPSRAAIEVAYHHGILHVLCATSTLAIGVNLPAERVIVRSPEIGREALDVARFRQMAGRAGRTGYTARGFNSLREHQAPEFCHAVCWLFSGEAFLFCSVEQLPACLSLISGVPTPAASPPTASTATADAAAPSRRRGEDVSRREAAPGGLPSARGIATLNELEGGKDRLQSQLEGLKLCRALLEAAETLLPLSLVLSAGLFAEIKRRVQGERPVEPGADLRRRNRAQESRNEAEAGAAETDEARGQVPLVARLFDIVRLCSLRGSQVRREHMEAEMKACVDYLHENYLLEAHETAASMFPGARVSPLSSESAQATRSAAREQAEPKVHEGGAQARLPGEAAGLARATGGAERQQGSNEDTRRDPSAAEGAAAAFRGPPQTPAATRERGGRPQTQQRAPRRFAAFLHDEFEQRSRTHASAVEEARAAQAARSAVKQPLAHAHGRPTRQGEDQQETPRNAGLLPPESGASVLPSASIAPVGQSGERAPVCFPADSSALCGRLANGSRTPTPSFASSVGAGSSSASSEASSACLVPAQHADTFPASSGHRPADVAPSSRNALSPVADSSFVPPRPRPQLPPPPSGSPASPSSRSSCSPPGSPASSDSSPPARSASSLRHMEELHRQCLLFCRDTQAVASALQKMPHLRSPVLLLRFFLHEEGLGALPGACRRAASLPSSSLSQSPSRLPAAAADKHSSASGARELASAASAAPIEGRDKTLLRGEAEAEGTKEEGDEAVHAVAEGSVALTGSPAARRPPERKASEGAKERPSAERPAEGSVPTAAALGEARLPTAFFLSRPAAAFPAHLRAAEAAPSSAEGTPPGTLSFGPQRDGQAPAGAAPAADRGAPSERDDAANGARAAAGTRRGIQPLSATLAQRASADFSLALSRTFRLPRLLLQKLQSAFSSAASRPSSAPAVSPPRRAALAARGALDEAAAPPSGASRGPAGGYGGEGAATRCSSPRRRPDSSDDANEEARGTVRSRERARETWNREPLESLKRWKSQTLVSCTYLGSAAVETGLNPWEALEAFADLYKAIHQGLQLRNDLHLLYLGGAPVAAQTNISWSAFLRVYDGLDLLSRKLADFLGISRAFLLRAARASGGGANRRETSLADALATGGATAAALALHDTHQLLFEDRVSFEGLQRAQALLCHRRFFVALQLLDVLARDMPVPLVAEKFGTSAASVQRTLSQAALFAATMAKFVASMPSQLAALSEVFSQLSEKLHLVSFSCWASPSHPRGAAAACPPSASAASGASASSHPFAAAFPLAPSVRGFAAARRPASASDAAPPSSGLLASCFAACSPPNALAPPPEILQLRARFAESLSLRQAAALVGAGLATPEAIAVAPVGRIFKALEETEAADLFFFEDQDAHRSDSSRTASRETVWRMHRLKLEARRLTAAGRIKMEAREILKNEIQKLEDEAYQQQVLASHHSGASRKAQAASFAASAHSLAPLAGRSGVRAQDENDSHDEAERGGSLARVSVRAGGSAAPQGDSRAHRGDGNSLPEPPAAAASSRAVVCERSAGDRRRSASLAQIRNPVFLQRGKRARYAGDSVAGAEGGNPRRRSGQSDDTSDDEDEDSEDDEDELEYEEDLCEEASTDESADESSSTDASDDERRVLAHSPAWQREPPPRFS</sequence>
<dbReference type="VEuPathDB" id="ToxoDB:BESB_082850"/>
<feature type="compositionally biased region" description="Polar residues" evidence="6">
    <location>
        <begin position="1574"/>
        <end position="1583"/>
    </location>
</feature>
<evidence type="ECO:0008006" key="11">
    <source>
        <dbReference type="Google" id="ProtNLM"/>
    </source>
</evidence>
<feature type="compositionally biased region" description="Acidic residues" evidence="6">
    <location>
        <begin position="2841"/>
        <end position="2874"/>
    </location>
</feature>
<feature type="compositionally biased region" description="Low complexity" evidence="6">
    <location>
        <begin position="1850"/>
        <end position="1880"/>
    </location>
</feature>
<keyword evidence="2" id="KW-0378">Hydrolase</keyword>
<name>A0A2A9MAX4_BESBE</name>
<feature type="region of interest" description="Disordered" evidence="6">
    <location>
        <begin position="1940"/>
        <end position="1983"/>
    </location>
</feature>
<feature type="compositionally biased region" description="Low complexity" evidence="6">
    <location>
        <begin position="757"/>
        <end position="776"/>
    </location>
</feature>
<protein>
    <recommendedName>
        <fullName evidence="11">DEAD/DEAH box helicase domain-containing protein</fullName>
    </recommendedName>
</protein>
<feature type="compositionally biased region" description="Basic and acidic residues" evidence="6">
    <location>
        <begin position="2731"/>
        <end position="2743"/>
    </location>
</feature>
<feature type="region of interest" description="Disordered" evidence="6">
    <location>
        <begin position="756"/>
        <end position="776"/>
    </location>
</feature>
<dbReference type="EMBL" id="NWUJ01000009">
    <property type="protein sequence ID" value="PFH33086.1"/>
    <property type="molecule type" value="Genomic_DNA"/>
</dbReference>
<feature type="compositionally biased region" description="Low complexity" evidence="6">
    <location>
        <begin position="2779"/>
        <end position="2791"/>
    </location>
</feature>
<keyword evidence="4" id="KW-0067">ATP-binding</keyword>
<feature type="compositionally biased region" description="Low complexity" evidence="6">
    <location>
        <begin position="2173"/>
        <end position="2211"/>
    </location>
</feature>
<dbReference type="PANTHER" id="PTHR47961:SF6">
    <property type="entry name" value="DNA-DIRECTED DNA POLYMERASE"/>
    <property type="match status" value="1"/>
</dbReference>
<dbReference type="InterPro" id="IPR048960">
    <property type="entry name" value="POLQ-like_helical"/>
</dbReference>
<dbReference type="RefSeq" id="XP_029217095.1">
    <property type="nucleotide sequence ID" value="XM_029366635.1"/>
</dbReference>
<feature type="compositionally biased region" description="Low complexity" evidence="6">
    <location>
        <begin position="1777"/>
        <end position="1790"/>
    </location>
</feature>
<feature type="coiled-coil region" evidence="5">
    <location>
        <begin position="2670"/>
        <end position="2697"/>
    </location>
</feature>
<feature type="region of interest" description="Disordered" evidence="6">
    <location>
        <begin position="1679"/>
        <end position="1749"/>
    </location>
</feature>
<feature type="compositionally biased region" description="Basic and acidic residues" evidence="6">
    <location>
        <begin position="975"/>
        <end position="996"/>
    </location>
</feature>
<feature type="compositionally biased region" description="Basic and acidic residues" evidence="6">
    <location>
        <begin position="402"/>
        <end position="427"/>
    </location>
</feature>
<feature type="compositionally biased region" description="Basic and acidic residues" evidence="6">
    <location>
        <begin position="1402"/>
        <end position="1412"/>
    </location>
</feature>
<keyword evidence="10" id="KW-1185">Reference proteome</keyword>
<feature type="compositionally biased region" description="Basic and acidic residues" evidence="6">
    <location>
        <begin position="2021"/>
        <end position="2041"/>
    </location>
</feature>
<feature type="region of interest" description="Disordered" evidence="6">
    <location>
        <begin position="230"/>
        <end position="252"/>
    </location>
</feature>
<dbReference type="PANTHER" id="PTHR47961">
    <property type="entry name" value="DNA POLYMERASE THETA, PUTATIVE (AFU_ORTHOLOGUE AFUA_1G05260)-RELATED"/>
    <property type="match status" value="1"/>
</dbReference>
<evidence type="ECO:0000259" key="8">
    <source>
        <dbReference type="PROSITE" id="PS51194"/>
    </source>
</evidence>
<feature type="compositionally biased region" description="Low complexity" evidence="6">
    <location>
        <begin position="2121"/>
        <end position="2131"/>
    </location>
</feature>